<dbReference type="GO" id="GO:0009116">
    <property type="term" value="P:nucleoside metabolic process"/>
    <property type="evidence" value="ECO:0007669"/>
    <property type="project" value="InterPro"/>
</dbReference>
<dbReference type="InterPro" id="IPR011268">
    <property type="entry name" value="Purine_phosphorylase"/>
</dbReference>
<comment type="function">
    <text evidence="9">The purine nucleoside phosphorylases catalyze the phosphorolytic breakdown of the N-glycosidic bond in the beta-(deoxy)ribonucleoside molecules, with the formation of the corresponding free purine bases and pentose-1-phosphate.</text>
</comment>
<evidence type="ECO:0000256" key="3">
    <source>
        <dbReference type="ARBA" id="ARBA00022676"/>
    </source>
</evidence>
<feature type="binding site" evidence="10">
    <location>
        <position position="239"/>
    </location>
    <ligand>
        <name>a purine D-ribonucleoside</name>
        <dbReference type="ChEBI" id="CHEBI:142355"/>
    </ligand>
</feature>
<dbReference type="Pfam" id="PF01048">
    <property type="entry name" value="PNP_UDP_1"/>
    <property type="match status" value="1"/>
</dbReference>
<dbReference type="CDD" id="cd09009">
    <property type="entry name" value="PNP-EcPNPII_like"/>
    <property type="match status" value="1"/>
</dbReference>
<dbReference type="Gene3D" id="3.40.50.1580">
    <property type="entry name" value="Nucleoside phosphorylase domain"/>
    <property type="match status" value="1"/>
</dbReference>
<evidence type="ECO:0000256" key="4">
    <source>
        <dbReference type="ARBA" id="ARBA00022679"/>
    </source>
</evidence>
<gene>
    <name evidence="12" type="ORF">DSTB1V02_LOCUS13680</name>
</gene>
<evidence type="ECO:0000256" key="6">
    <source>
        <dbReference type="ARBA" id="ARBA00023929"/>
    </source>
</evidence>
<feature type="binding site" evidence="10">
    <location>
        <begin position="88"/>
        <end position="90"/>
    </location>
    <ligand>
        <name>phosphate</name>
        <dbReference type="ChEBI" id="CHEBI:43474"/>
    </ligand>
</feature>
<evidence type="ECO:0000256" key="2">
    <source>
        <dbReference type="ARBA" id="ARBA00006751"/>
    </source>
</evidence>
<dbReference type="GO" id="GO:0004731">
    <property type="term" value="F:purine-nucleoside phosphorylase activity"/>
    <property type="evidence" value="ECO:0007669"/>
    <property type="project" value="UniProtKB-EC"/>
</dbReference>
<feature type="binding site" evidence="10">
    <location>
        <position position="120"/>
    </location>
    <ligand>
        <name>phosphate</name>
        <dbReference type="ChEBI" id="CHEBI:43474"/>
    </ligand>
</feature>
<feature type="binding site" evidence="10">
    <location>
        <position position="68"/>
    </location>
    <ligand>
        <name>phosphate</name>
        <dbReference type="ChEBI" id="CHEBI:43474"/>
    </ligand>
</feature>
<evidence type="ECO:0000256" key="8">
    <source>
        <dbReference type="ARBA" id="ARBA00023970"/>
    </source>
</evidence>
<evidence type="ECO:0000256" key="5">
    <source>
        <dbReference type="ARBA" id="ARBA00023918"/>
    </source>
</evidence>
<dbReference type="OrthoDB" id="10261782at2759"/>
<comment type="catalytic activity">
    <reaction evidence="6">
        <text>2'-deoxyguanosine + phosphate = 2-deoxy-alpha-D-ribose 1-phosphate + guanine</text>
        <dbReference type="Rhea" id="RHEA:27738"/>
        <dbReference type="ChEBI" id="CHEBI:16235"/>
        <dbReference type="ChEBI" id="CHEBI:17172"/>
        <dbReference type="ChEBI" id="CHEBI:43474"/>
        <dbReference type="ChEBI" id="CHEBI:57259"/>
        <dbReference type="EC" id="2.4.2.1"/>
    </reaction>
</comment>
<evidence type="ECO:0000256" key="1">
    <source>
        <dbReference type="ARBA" id="ARBA00005058"/>
    </source>
</evidence>
<dbReference type="InterPro" id="IPR000845">
    <property type="entry name" value="Nucleoside_phosphorylase_d"/>
</dbReference>
<evidence type="ECO:0000259" key="11">
    <source>
        <dbReference type="Pfam" id="PF01048"/>
    </source>
</evidence>
<dbReference type="PANTHER" id="PTHR11904">
    <property type="entry name" value="METHYLTHIOADENOSINE/PURINE NUCLEOSIDE PHOSPHORYLASE"/>
    <property type="match status" value="1"/>
</dbReference>
<dbReference type="GO" id="GO:0005737">
    <property type="term" value="C:cytoplasm"/>
    <property type="evidence" value="ECO:0007669"/>
    <property type="project" value="TreeGrafter"/>
</dbReference>
<dbReference type="PIRSF" id="PIRSF000477">
    <property type="entry name" value="PurNPase"/>
    <property type="match status" value="1"/>
</dbReference>
<keyword evidence="4 9" id="KW-0808">Transferase</keyword>
<dbReference type="InterPro" id="IPR035994">
    <property type="entry name" value="Nucleoside_phosphorylase_sf"/>
</dbReference>
<comment type="pathway">
    <text evidence="1 9">Purine metabolism; purine nucleoside salvage.</text>
</comment>
<feature type="binding site" evidence="10">
    <location>
        <position position="197"/>
    </location>
    <ligand>
        <name>a purine D-ribonucleoside</name>
        <dbReference type="ChEBI" id="CHEBI:142355"/>
    </ligand>
</feature>
<organism evidence="12">
    <name type="scientific">Darwinula stevensoni</name>
    <dbReference type="NCBI Taxonomy" id="69355"/>
    <lineage>
        <taxon>Eukaryota</taxon>
        <taxon>Metazoa</taxon>
        <taxon>Ecdysozoa</taxon>
        <taxon>Arthropoda</taxon>
        <taxon>Crustacea</taxon>
        <taxon>Oligostraca</taxon>
        <taxon>Ostracoda</taxon>
        <taxon>Podocopa</taxon>
        <taxon>Podocopida</taxon>
        <taxon>Darwinulocopina</taxon>
        <taxon>Darwinuloidea</taxon>
        <taxon>Darwinulidae</taxon>
        <taxon>Darwinula</taxon>
    </lineage>
</organism>
<accession>A0A7R9AGS0</accession>
<comment type="catalytic activity">
    <reaction evidence="8">
        <text>guanosine + phosphate = alpha-D-ribose 1-phosphate + guanine</text>
        <dbReference type="Rhea" id="RHEA:13233"/>
        <dbReference type="ChEBI" id="CHEBI:16235"/>
        <dbReference type="ChEBI" id="CHEBI:16750"/>
        <dbReference type="ChEBI" id="CHEBI:43474"/>
        <dbReference type="ChEBI" id="CHEBI:57720"/>
        <dbReference type="EC" id="2.4.2.1"/>
    </reaction>
</comment>
<comment type="catalytic activity">
    <reaction evidence="7">
        <text>2'-deoxyinosine + phosphate = 2-deoxy-alpha-D-ribose 1-phosphate + hypoxanthine</text>
        <dbReference type="Rhea" id="RHEA:27750"/>
        <dbReference type="ChEBI" id="CHEBI:17368"/>
        <dbReference type="ChEBI" id="CHEBI:28997"/>
        <dbReference type="ChEBI" id="CHEBI:43474"/>
        <dbReference type="ChEBI" id="CHEBI:57259"/>
        <dbReference type="EC" id="2.4.2.1"/>
    </reaction>
</comment>
<feature type="domain" description="Nucleoside phosphorylase" evidence="11">
    <location>
        <begin position="30"/>
        <end position="273"/>
    </location>
</feature>
<evidence type="ECO:0000256" key="10">
    <source>
        <dbReference type="PIRSR" id="PIRSR000477-2"/>
    </source>
</evidence>
<comment type="similarity">
    <text evidence="2 9">Belongs to the PNP/MTAP phosphorylase family.</text>
</comment>
<dbReference type="EC" id="2.4.2.1" evidence="9"/>
<evidence type="ECO:0000313" key="13">
    <source>
        <dbReference type="Proteomes" id="UP000677054"/>
    </source>
</evidence>
<dbReference type="EMBL" id="CAJPEV010007139">
    <property type="protein sequence ID" value="CAG0904600.1"/>
    <property type="molecule type" value="Genomic_DNA"/>
</dbReference>
<dbReference type="Proteomes" id="UP000677054">
    <property type="component" value="Unassembled WGS sequence"/>
</dbReference>
<dbReference type="AlphaFoldDB" id="A0A7R9AGS0"/>
<sequence length="278" mass="29169">MQTNLGLEIQKNAAIAANYIQELSSIAAPTVGLILGSGWADVTAHIQNAQKISYADIPAFPQPTVQGHVPELWLGNIGPTRVAVLAGRKHSYETGHAQGMFIPIATLKALGCSILVQTNAGGSVNSKIPVGSLMAISDHLNLAQISPLVGLEGSDRFVPLGNAYDAQLRQEALAVAAQSNTPMAQGVYAWFMGPHFETPAEIRMCQTLGADAVGMSTVPETIIARYLQMRVLAFSLITNMGAGLSDEAISHAHTLAQAQAASAMASNYLATLLGQIKA</sequence>
<evidence type="ECO:0000256" key="9">
    <source>
        <dbReference type="PIRNR" id="PIRNR000477"/>
    </source>
</evidence>
<proteinExistence type="inferred from homology"/>
<name>A0A7R9AGS0_9CRUS</name>
<reference evidence="12" key="1">
    <citation type="submission" date="2020-11" db="EMBL/GenBank/DDBJ databases">
        <authorList>
            <person name="Tran Van P."/>
        </authorList>
    </citation>
    <scope>NUCLEOTIDE SEQUENCE</scope>
</reference>
<feature type="binding site" evidence="10">
    <location>
        <position position="216"/>
    </location>
    <ligand>
        <name>phosphate</name>
        <dbReference type="ChEBI" id="CHEBI:43474"/>
    </ligand>
</feature>
<dbReference type="NCBIfam" id="TIGR01697">
    <property type="entry name" value="PNPH-PUNA-XAPA"/>
    <property type="match status" value="1"/>
</dbReference>
<dbReference type="SUPFAM" id="SSF53167">
    <property type="entry name" value="Purine and uridine phosphorylases"/>
    <property type="match status" value="1"/>
</dbReference>
<evidence type="ECO:0000256" key="7">
    <source>
        <dbReference type="ARBA" id="ARBA00023950"/>
    </source>
</evidence>
<dbReference type="NCBIfam" id="NF006054">
    <property type="entry name" value="PRK08202.1"/>
    <property type="match status" value="1"/>
</dbReference>
<feature type="binding site" evidence="10">
    <location>
        <position position="37"/>
    </location>
    <ligand>
        <name>phosphate</name>
        <dbReference type="ChEBI" id="CHEBI:43474"/>
    </ligand>
</feature>
<dbReference type="PANTHER" id="PTHR11904:SF9">
    <property type="entry name" value="PURINE NUCLEOSIDE PHOSPHORYLASE-RELATED"/>
    <property type="match status" value="1"/>
</dbReference>
<protein>
    <recommendedName>
        <fullName evidence="9">Purine nucleoside phosphorylase</fullName>
        <ecNumber evidence="9">2.4.2.1</ecNumber>
    </recommendedName>
    <alternativeName>
        <fullName evidence="9">Inosine-guanosine phosphorylase</fullName>
    </alternativeName>
</protein>
<evidence type="ECO:0000313" key="12">
    <source>
        <dbReference type="EMBL" id="CAD7253934.1"/>
    </source>
</evidence>
<dbReference type="UniPathway" id="UPA00606"/>
<keyword evidence="3 9" id="KW-0328">Glycosyltransferase</keyword>
<comment type="catalytic activity">
    <reaction evidence="5">
        <text>inosine + phosphate = alpha-D-ribose 1-phosphate + hypoxanthine</text>
        <dbReference type="Rhea" id="RHEA:27646"/>
        <dbReference type="ChEBI" id="CHEBI:17368"/>
        <dbReference type="ChEBI" id="CHEBI:17596"/>
        <dbReference type="ChEBI" id="CHEBI:43474"/>
        <dbReference type="ChEBI" id="CHEBI:57720"/>
        <dbReference type="EC" id="2.4.2.1"/>
    </reaction>
</comment>
<dbReference type="EMBL" id="LR906656">
    <property type="protein sequence ID" value="CAD7253934.1"/>
    <property type="molecule type" value="Genomic_DNA"/>
</dbReference>
<keyword evidence="13" id="KW-1185">Reference proteome</keyword>